<name>A0ABQ9IZ73_9CUCU</name>
<gene>
    <name evidence="3" type="ORF">NQ317_010317</name>
</gene>
<sequence>MEETSEPDERWLQYYILGKIAEKKQKEPAEYLQYYMTASTLLDENKATYPEKIFYNSPQHLAVEALELHYRIHASVLKYLELHEGKDIPNSLGQFFKKCLSSSSFIKNHRKLSLQILHFTSFQEQFLNSLNKPIDEENIKPVEEENADLQ</sequence>
<dbReference type="Proteomes" id="UP001162164">
    <property type="component" value="Unassembled WGS sequence"/>
</dbReference>
<evidence type="ECO:0000256" key="1">
    <source>
        <dbReference type="ARBA" id="ARBA00004123"/>
    </source>
</evidence>
<comment type="subcellular location">
    <subcellularLocation>
        <location evidence="1">Nucleus</location>
    </subcellularLocation>
</comment>
<protein>
    <submittedName>
        <fullName evidence="3">Uncharacterized protein</fullName>
    </submittedName>
</protein>
<reference evidence="3" key="1">
    <citation type="journal article" date="2023" name="Insect Mol. Biol.">
        <title>Genome sequencing provides insights into the evolution of gene families encoding plant cell wall-degrading enzymes in longhorned beetles.</title>
        <authorList>
            <person name="Shin N.R."/>
            <person name="Okamura Y."/>
            <person name="Kirsch R."/>
            <person name="Pauchet Y."/>
        </authorList>
    </citation>
    <scope>NUCLEOTIDE SEQUENCE</scope>
    <source>
        <strain evidence="3">MMC_N1</strain>
    </source>
</reference>
<keyword evidence="2" id="KW-0539">Nucleus</keyword>
<keyword evidence="4" id="KW-1185">Reference proteome</keyword>
<comment type="caution">
    <text evidence="3">The sequence shown here is derived from an EMBL/GenBank/DDBJ whole genome shotgun (WGS) entry which is preliminary data.</text>
</comment>
<accession>A0ABQ9IZ73</accession>
<dbReference type="EMBL" id="JAPWTJ010001811">
    <property type="protein sequence ID" value="KAJ8969409.1"/>
    <property type="molecule type" value="Genomic_DNA"/>
</dbReference>
<proteinExistence type="predicted"/>
<dbReference type="PANTHER" id="PTHR15502">
    <property type="entry name" value="CALCINEURIN-BINDING PROTEIN CABIN 1-RELATED"/>
    <property type="match status" value="1"/>
</dbReference>
<evidence type="ECO:0000256" key="2">
    <source>
        <dbReference type="ARBA" id="ARBA00023242"/>
    </source>
</evidence>
<evidence type="ECO:0000313" key="3">
    <source>
        <dbReference type="EMBL" id="KAJ8969409.1"/>
    </source>
</evidence>
<evidence type="ECO:0000313" key="4">
    <source>
        <dbReference type="Proteomes" id="UP001162164"/>
    </source>
</evidence>
<dbReference type="InterPro" id="IPR033053">
    <property type="entry name" value="Hir3/CABIN1"/>
</dbReference>
<organism evidence="3 4">
    <name type="scientific">Molorchus minor</name>
    <dbReference type="NCBI Taxonomy" id="1323400"/>
    <lineage>
        <taxon>Eukaryota</taxon>
        <taxon>Metazoa</taxon>
        <taxon>Ecdysozoa</taxon>
        <taxon>Arthropoda</taxon>
        <taxon>Hexapoda</taxon>
        <taxon>Insecta</taxon>
        <taxon>Pterygota</taxon>
        <taxon>Neoptera</taxon>
        <taxon>Endopterygota</taxon>
        <taxon>Coleoptera</taxon>
        <taxon>Polyphaga</taxon>
        <taxon>Cucujiformia</taxon>
        <taxon>Chrysomeloidea</taxon>
        <taxon>Cerambycidae</taxon>
        <taxon>Lamiinae</taxon>
        <taxon>Monochamini</taxon>
        <taxon>Molorchus</taxon>
    </lineage>
</organism>
<dbReference type="PANTHER" id="PTHR15502:SF7">
    <property type="entry name" value="CALCINEURIN-BINDING PROTEIN CABIN-1"/>
    <property type="match status" value="1"/>
</dbReference>